<dbReference type="SUPFAM" id="SSF52499">
    <property type="entry name" value="Isochorismatase-like hydrolases"/>
    <property type="match status" value="1"/>
</dbReference>
<dbReference type="EMBL" id="CP038151">
    <property type="protein sequence ID" value="QBR03086.1"/>
    <property type="molecule type" value="Genomic_DNA"/>
</dbReference>
<accession>A0A4P7D314</accession>
<evidence type="ECO:0000313" key="3">
    <source>
        <dbReference type="EMBL" id="QBR03086.1"/>
    </source>
</evidence>
<dbReference type="OrthoDB" id="1157330at2"/>
<dbReference type="InterPro" id="IPR036380">
    <property type="entry name" value="Isochorismatase-like_sf"/>
</dbReference>
<evidence type="ECO:0000256" key="1">
    <source>
        <dbReference type="ARBA" id="ARBA00022801"/>
    </source>
</evidence>
<gene>
    <name evidence="3" type="ORF">E1956_38585</name>
</gene>
<dbReference type="Pfam" id="PF00857">
    <property type="entry name" value="Isochorismatase"/>
    <property type="match status" value="1"/>
</dbReference>
<dbReference type="Gene3D" id="3.40.50.850">
    <property type="entry name" value="Isochorismatase-like"/>
    <property type="match status" value="1"/>
</dbReference>
<protein>
    <submittedName>
        <fullName evidence="3">Cysteine hydrolase</fullName>
    </submittedName>
</protein>
<dbReference type="InterPro" id="IPR000868">
    <property type="entry name" value="Isochorismatase-like_dom"/>
</dbReference>
<dbReference type="InterPro" id="IPR050272">
    <property type="entry name" value="Isochorismatase-like_hydrls"/>
</dbReference>
<evidence type="ECO:0000313" key="4">
    <source>
        <dbReference type="Proteomes" id="UP000295727"/>
    </source>
</evidence>
<feature type="domain" description="Isochorismatase-like" evidence="2">
    <location>
        <begin position="3"/>
        <end position="145"/>
    </location>
</feature>
<keyword evidence="1 3" id="KW-0378">Hydrolase</keyword>
<dbReference type="Proteomes" id="UP000295727">
    <property type="component" value="Chromosome 4"/>
</dbReference>
<evidence type="ECO:0000259" key="2">
    <source>
        <dbReference type="Pfam" id="PF00857"/>
    </source>
</evidence>
<dbReference type="GO" id="GO:0016787">
    <property type="term" value="F:hydrolase activity"/>
    <property type="evidence" value="ECO:0007669"/>
    <property type="project" value="UniProtKB-KW"/>
</dbReference>
<proteinExistence type="predicted"/>
<dbReference type="AlphaFoldDB" id="A0A4P7D314"/>
<dbReference type="KEGG" id="ppai:E1956_38585"/>
<reference evidence="3 4" key="1">
    <citation type="submission" date="2019-03" db="EMBL/GenBank/DDBJ databases">
        <title>Paraburkholderia sp. 7MH5, isolated from subtropical forest soil.</title>
        <authorList>
            <person name="Gao Z.-H."/>
            <person name="Qiu L.-H."/>
        </authorList>
    </citation>
    <scope>NUCLEOTIDE SEQUENCE [LARGE SCALE GENOMIC DNA]</scope>
    <source>
        <strain evidence="3 4">7MH5</strain>
    </source>
</reference>
<sequence length="177" mass="19121">MTTALLVIDFQQGLVSVDPLPGSATMVTANINVLIQRAREAGAPVVFIQHEDDELVHGEPAWEIAGDLRVEPQDHRVGKRTPDSFLNTELGSILERHGVKHVVVCGYASEFCVDTTVRRAAANGYAVTLAADAHTTHDKQHASAVMIREHHNQTLSNIRSFGPRIAAVPAETIAFGA</sequence>
<keyword evidence="4" id="KW-1185">Reference proteome</keyword>
<organism evidence="3 4">
    <name type="scientific">Paraburkholderia pallida</name>
    <dbReference type="NCBI Taxonomy" id="2547399"/>
    <lineage>
        <taxon>Bacteria</taxon>
        <taxon>Pseudomonadati</taxon>
        <taxon>Pseudomonadota</taxon>
        <taxon>Betaproteobacteria</taxon>
        <taxon>Burkholderiales</taxon>
        <taxon>Burkholderiaceae</taxon>
        <taxon>Paraburkholderia</taxon>
    </lineage>
</organism>
<dbReference type="CDD" id="cd01014">
    <property type="entry name" value="nicotinamidase_related"/>
    <property type="match status" value="1"/>
</dbReference>
<name>A0A4P7D314_9BURK</name>
<dbReference type="RefSeq" id="WP_134758592.1">
    <property type="nucleotide sequence ID" value="NZ_CP038151.1"/>
</dbReference>
<dbReference type="PANTHER" id="PTHR43540">
    <property type="entry name" value="PEROXYUREIDOACRYLATE/UREIDOACRYLATE AMIDOHYDROLASE-RELATED"/>
    <property type="match status" value="1"/>
</dbReference>